<comment type="caution">
    <text evidence="8">The sequence shown here is derived from an EMBL/GenBank/DDBJ whole genome shotgun (WGS) entry which is preliminary data.</text>
</comment>
<dbReference type="GO" id="GO:0005886">
    <property type="term" value="C:plasma membrane"/>
    <property type="evidence" value="ECO:0007669"/>
    <property type="project" value="UniProtKB-SubCell"/>
</dbReference>
<dbReference type="OrthoDB" id="8606364at2"/>
<dbReference type="Proteomes" id="UP000077589">
    <property type="component" value="Unassembled WGS sequence"/>
</dbReference>
<dbReference type="Proteomes" id="UP000078003">
    <property type="component" value="Unassembled WGS sequence"/>
</dbReference>
<evidence type="ECO:0000313" key="7">
    <source>
        <dbReference type="EMBL" id="OAM16859.1"/>
    </source>
</evidence>
<dbReference type="STRING" id="539.A7P85_05300"/>
<evidence type="ECO:0000256" key="3">
    <source>
        <dbReference type="ARBA" id="ARBA00022692"/>
    </source>
</evidence>
<evidence type="ECO:0000256" key="2">
    <source>
        <dbReference type="ARBA" id="ARBA00022475"/>
    </source>
</evidence>
<dbReference type="EMBL" id="LXSH01000010">
    <property type="protein sequence ID" value="OAM24158.1"/>
    <property type="molecule type" value="Genomic_DNA"/>
</dbReference>
<comment type="subcellular location">
    <subcellularLocation>
        <location evidence="1">Cell membrane</location>
        <topology evidence="1">Multi-pass membrane protein</topology>
    </subcellularLocation>
</comment>
<dbReference type="AlphaFoldDB" id="A0A1A9RLW5"/>
<dbReference type="EMBL" id="LXSG01000024">
    <property type="protein sequence ID" value="OAM20489.1"/>
    <property type="molecule type" value="Genomic_DNA"/>
</dbReference>
<evidence type="ECO:0000256" key="6">
    <source>
        <dbReference type="SAM" id="Phobius"/>
    </source>
</evidence>
<reference evidence="8" key="2">
    <citation type="submission" date="2016-05" db="EMBL/GenBank/DDBJ databases">
        <authorList>
            <person name="Lavstsen T."/>
            <person name="Jespersen J.S."/>
        </authorList>
    </citation>
    <scope>NUCLEOTIDE SEQUENCE</scope>
    <source>
        <strain evidence="7">NML01-0328</strain>
        <strain evidence="8">NML04-0072</strain>
        <strain evidence="9">NML120819</strain>
    </source>
</reference>
<feature type="transmembrane region" description="Helical" evidence="6">
    <location>
        <begin position="64"/>
        <end position="85"/>
    </location>
</feature>
<keyword evidence="2" id="KW-1003">Cell membrane</keyword>
<evidence type="ECO:0000313" key="10">
    <source>
        <dbReference type="Proteomes" id="UP000077589"/>
    </source>
</evidence>
<feature type="transmembrane region" description="Helical" evidence="6">
    <location>
        <begin position="5"/>
        <end position="25"/>
    </location>
</feature>
<evidence type="ECO:0000313" key="12">
    <source>
        <dbReference type="Proteomes" id="UP000078103"/>
    </source>
</evidence>
<name>A0A1A9RLW5_EIKCO</name>
<evidence type="ECO:0000313" key="11">
    <source>
        <dbReference type="Proteomes" id="UP000078003"/>
    </source>
</evidence>
<dbReference type="Pfam" id="PF03899">
    <property type="entry name" value="ATP-synt_I"/>
    <property type="match status" value="1"/>
</dbReference>
<evidence type="ECO:0000256" key="1">
    <source>
        <dbReference type="ARBA" id="ARBA00004651"/>
    </source>
</evidence>
<protein>
    <recommendedName>
        <fullName evidence="13">F0F1 ATP synthase subunit I</fullName>
    </recommendedName>
</protein>
<keyword evidence="5 6" id="KW-0472">Membrane</keyword>
<evidence type="ECO:0000256" key="5">
    <source>
        <dbReference type="ARBA" id="ARBA00023136"/>
    </source>
</evidence>
<dbReference type="Proteomes" id="UP000078103">
    <property type="component" value="Unassembled WGS sequence"/>
</dbReference>
<accession>A0A1A9RLW5</accession>
<evidence type="ECO:0000256" key="4">
    <source>
        <dbReference type="ARBA" id="ARBA00022989"/>
    </source>
</evidence>
<keyword evidence="3 6" id="KW-0812">Transmembrane</keyword>
<proteinExistence type="predicted"/>
<feature type="transmembrane region" description="Helical" evidence="6">
    <location>
        <begin position="91"/>
        <end position="110"/>
    </location>
</feature>
<evidence type="ECO:0000313" key="9">
    <source>
        <dbReference type="EMBL" id="OAM24158.1"/>
    </source>
</evidence>
<dbReference type="InterPro" id="IPR005598">
    <property type="entry name" value="ATP_synth_I"/>
</dbReference>
<dbReference type="EMBL" id="LXSF01000004">
    <property type="protein sequence ID" value="OAM16859.1"/>
    <property type="molecule type" value="Genomic_DNA"/>
</dbReference>
<gene>
    <name evidence="7" type="ORF">A7P85_05300</name>
    <name evidence="9" type="ORF">A7P89_02615</name>
    <name evidence="8" type="ORF">A7P90_03720</name>
</gene>
<evidence type="ECO:0008006" key="13">
    <source>
        <dbReference type="Google" id="ProtNLM"/>
    </source>
</evidence>
<evidence type="ECO:0000313" key="8">
    <source>
        <dbReference type="EMBL" id="OAM20489.1"/>
    </source>
</evidence>
<feature type="transmembrane region" description="Helical" evidence="6">
    <location>
        <begin position="31"/>
        <end position="52"/>
    </location>
</feature>
<keyword evidence="4 6" id="KW-1133">Transmembrane helix</keyword>
<reference evidence="10 11" key="1">
    <citation type="submission" date="2016-05" db="EMBL/GenBank/DDBJ databases">
        <title>Draft genome of Corynebacterium afermentans subsp. afermentans LCDC 88199T.</title>
        <authorList>
            <person name="Bernier A.-M."/>
            <person name="Bernard K."/>
        </authorList>
    </citation>
    <scope>NUCLEOTIDE SEQUENCE [LARGE SCALE GENOMIC DNA]</scope>
    <source>
        <strain evidence="11">NML01-0328</strain>
        <strain evidence="10">NML04-0072</strain>
        <strain evidence="12">NML120819</strain>
    </source>
</reference>
<dbReference type="RefSeq" id="WP_023887751.1">
    <property type="nucleotide sequence ID" value="NZ_JBHRNP010000005.1"/>
</dbReference>
<sequence>MAATIYLQLVITAILVAVFWVFSGTVAAKSAALGCLCYTVPTILAVLVLRFFLKFPKWRGSAFWLGESLKIVLALVLMALVFVFYRQHIVFVPFIVGLGAVSHAVLLIFLKVKKYGR</sequence>
<organism evidence="8 10">
    <name type="scientific">Eikenella corrodens</name>
    <dbReference type="NCBI Taxonomy" id="539"/>
    <lineage>
        <taxon>Bacteria</taxon>
        <taxon>Pseudomonadati</taxon>
        <taxon>Pseudomonadota</taxon>
        <taxon>Betaproteobacteria</taxon>
        <taxon>Neisseriales</taxon>
        <taxon>Neisseriaceae</taxon>
        <taxon>Eikenella</taxon>
    </lineage>
</organism>